<dbReference type="EMBL" id="GL444408">
    <property type="protein sequence ID" value="EFN60922.1"/>
    <property type="molecule type" value="Genomic_DNA"/>
</dbReference>
<keyword evidence="2" id="KW-1185">Reference proteome</keyword>
<dbReference type="InParanoid" id="E2B065"/>
<evidence type="ECO:0000313" key="1">
    <source>
        <dbReference type="EMBL" id="EFN60922.1"/>
    </source>
</evidence>
<proteinExistence type="predicted"/>
<dbReference type="OMA" id="TSTNCKY"/>
<dbReference type="AlphaFoldDB" id="E2B065"/>
<gene>
    <name evidence="1" type="ORF">EAG_06033</name>
</gene>
<protein>
    <submittedName>
        <fullName evidence="1">Uncharacterized protein</fullName>
    </submittedName>
</protein>
<organism evidence="2">
    <name type="scientific">Camponotus floridanus</name>
    <name type="common">Florida carpenter ant</name>
    <dbReference type="NCBI Taxonomy" id="104421"/>
    <lineage>
        <taxon>Eukaryota</taxon>
        <taxon>Metazoa</taxon>
        <taxon>Ecdysozoa</taxon>
        <taxon>Arthropoda</taxon>
        <taxon>Hexapoda</taxon>
        <taxon>Insecta</taxon>
        <taxon>Pterygota</taxon>
        <taxon>Neoptera</taxon>
        <taxon>Endopterygota</taxon>
        <taxon>Hymenoptera</taxon>
        <taxon>Apocrita</taxon>
        <taxon>Aculeata</taxon>
        <taxon>Formicoidea</taxon>
        <taxon>Formicidae</taxon>
        <taxon>Formicinae</taxon>
        <taxon>Camponotus</taxon>
    </lineage>
</organism>
<dbReference type="STRING" id="104421.E2B065"/>
<name>E2B065_CAMFO</name>
<reference evidence="1 2" key="1">
    <citation type="journal article" date="2010" name="Science">
        <title>Genomic comparison of the ants Camponotus floridanus and Harpegnathos saltator.</title>
        <authorList>
            <person name="Bonasio R."/>
            <person name="Zhang G."/>
            <person name="Ye C."/>
            <person name="Mutti N.S."/>
            <person name="Fang X."/>
            <person name="Qin N."/>
            <person name="Donahue G."/>
            <person name="Yang P."/>
            <person name="Li Q."/>
            <person name="Li C."/>
            <person name="Zhang P."/>
            <person name="Huang Z."/>
            <person name="Berger S.L."/>
            <person name="Reinberg D."/>
            <person name="Wang J."/>
            <person name="Liebig J."/>
        </authorList>
    </citation>
    <scope>NUCLEOTIDE SEQUENCE [LARGE SCALE GENOMIC DNA]</scope>
    <source>
        <strain evidence="2">C129</strain>
    </source>
</reference>
<evidence type="ECO:0000313" key="2">
    <source>
        <dbReference type="Proteomes" id="UP000000311"/>
    </source>
</evidence>
<sequence>MSLRMIHRFALSNCRNRFNIEAYWGIVPSLRVLQKKPVLQKNKLKENETDIGNISALQIKKRPTRRNKVVISEDKAAKPDSWNVKALATAEEYNLEALAYGLLDQQLYIPSKISTSTNCKYS</sequence>
<dbReference type="Proteomes" id="UP000000311">
    <property type="component" value="Unassembled WGS sequence"/>
</dbReference>
<accession>E2B065</accession>
<dbReference type="OrthoDB" id="7545186at2759"/>